<dbReference type="EMBL" id="JADGJD010002769">
    <property type="protein sequence ID" value="KAJ3028745.1"/>
    <property type="molecule type" value="Genomic_DNA"/>
</dbReference>
<sequence length="107" mass="11940">MQDKRPSTTPLQTPQPPLLNPLRLPSIKLPTATTLIDPLRPSFTKLSLAAKMYILDLYTSGNYTSRDLVKFALINHKACAIANSWLVRREVIKTVMAIDPLLTVIPT</sequence>
<feature type="region of interest" description="Disordered" evidence="1">
    <location>
        <begin position="1"/>
        <end position="22"/>
    </location>
</feature>
<accession>A0AAD5WY65</accession>
<protein>
    <submittedName>
        <fullName evidence="2">Uncharacterized protein</fullName>
    </submittedName>
</protein>
<organism evidence="2 3">
    <name type="scientific">Rhizophlyctis rosea</name>
    <dbReference type="NCBI Taxonomy" id="64517"/>
    <lineage>
        <taxon>Eukaryota</taxon>
        <taxon>Fungi</taxon>
        <taxon>Fungi incertae sedis</taxon>
        <taxon>Chytridiomycota</taxon>
        <taxon>Chytridiomycota incertae sedis</taxon>
        <taxon>Chytridiomycetes</taxon>
        <taxon>Rhizophlyctidales</taxon>
        <taxon>Rhizophlyctidaceae</taxon>
        <taxon>Rhizophlyctis</taxon>
    </lineage>
</organism>
<evidence type="ECO:0000313" key="3">
    <source>
        <dbReference type="Proteomes" id="UP001212841"/>
    </source>
</evidence>
<evidence type="ECO:0000313" key="2">
    <source>
        <dbReference type="EMBL" id="KAJ3028745.1"/>
    </source>
</evidence>
<dbReference type="AlphaFoldDB" id="A0AAD5WY65"/>
<reference evidence="2" key="1">
    <citation type="submission" date="2020-05" db="EMBL/GenBank/DDBJ databases">
        <title>Phylogenomic resolution of chytrid fungi.</title>
        <authorList>
            <person name="Stajich J.E."/>
            <person name="Amses K."/>
            <person name="Simmons R."/>
            <person name="Seto K."/>
            <person name="Myers J."/>
            <person name="Bonds A."/>
            <person name="Quandt C.A."/>
            <person name="Barry K."/>
            <person name="Liu P."/>
            <person name="Grigoriev I."/>
            <person name="Longcore J.E."/>
            <person name="James T.Y."/>
        </authorList>
    </citation>
    <scope>NUCLEOTIDE SEQUENCE</scope>
    <source>
        <strain evidence="2">JEL0318</strain>
    </source>
</reference>
<name>A0AAD5WY65_9FUNG</name>
<feature type="non-terminal residue" evidence="2">
    <location>
        <position position="107"/>
    </location>
</feature>
<evidence type="ECO:0000256" key="1">
    <source>
        <dbReference type="SAM" id="MobiDB-lite"/>
    </source>
</evidence>
<proteinExistence type="predicted"/>
<comment type="caution">
    <text evidence="2">The sequence shown here is derived from an EMBL/GenBank/DDBJ whole genome shotgun (WGS) entry which is preliminary data.</text>
</comment>
<gene>
    <name evidence="2" type="ORF">HK097_005894</name>
</gene>
<dbReference type="Proteomes" id="UP001212841">
    <property type="component" value="Unassembled WGS sequence"/>
</dbReference>
<keyword evidence="3" id="KW-1185">Reference proteome</keyword>